<evidence type="ECO:0000313" key="3">
    <source>
        <dbReference type="EMBL" id="VDI43341.1"/>
    </source>
</evidence>
<dbReference type="AlphaFoldDB" id="A0A8B6F2H9"/>
<name>A0A8B6F2H9_MYTGA</name>
<keyword evidence="4" id="KW-1185">Reference proteome</keyword>
<proteinExistence type="predicted"/>
<sequence>MVMHYTLKGIIYLVRYIMLINNVNTWLGQDLLCAGNNTLVTFLQYVQCYGAPRSIILHHVKVIQLETERCVGTKSGVKQECVRHHQVLLVEVTHACMVTSLVQSLVMVGHVKLCLYKDRITVLKHRYNHLVVHLVTQQQQRRQRLQLQLPELQQPELQLLRQRPPRRPLLKRQPKHNPHRQQELQHLLLQDNQELLLSQKKKRKIIYSFIIALFAGATILILIIIITMTCCCCRKSDTTSKPKQKQKPVQKPVQKRQMSTVRQTQPPRGYLNQAMVYDNVAQPKKGFVNQSMVYDNVVRQSVPKVQRVPRQYSYLQHV</sequence>
<dbReference type="Proteomes" id="UP000596742">
    <property type="component" value="Unassembled WGS sequence"/>
</dbReference>
<feature type="region of interest" description="Disordered" evidence="1">
    <location>
        <begin position="236"/>
        <end position="264"/>
    </location>
</feature>
<dbReference type="EMBL" id="UYJE01006139">
    <property type="protein sequence ID" value="VDI43341.1"/>
    <property type="molecule type" value="Genomic_DNA"/>
</dbReference>
<evidence type="ECO:0000256" key="1">
    <source>
        <dbReference type="SAM" id="MobiDB-lite"/>
    </source>
</evidence>
<gene>
    <name evidence="3" type="ORF">MGAL_10B067968</name>
</gene>
<organism evidence="3 4">
    <name type="scientific">Mytilus galloprovincialis</name>
    <name type="common">Mediterranean mussel</name>
    <dbReference type="NCBI Taxonomy" id="29158"/>
    <lineage>
        <taxon>Eukaryota</taxon>
        <taxon>Metazoa</taxon>
        <taxon>Spiralia</taxon>
        <taxon>Lophotrochozoa</taxon>
        <taxon>Mollusca</taxon>
        <taxon>Bivalvia</taxon>
        <taxon>Autobranchia</taxon>
        <taxon>Pteriomorphia</taxon>
        <taxon>Mytilida</taxon>
        <taxon>Mytiloidea</taxon>
        <taxon>Mytilidae</taxon>
        <taxon>Mytilinae</taxon>
        <taxon>Mytilus</taxon>
    </lineage>
</organism>
<evidence type="ECO:0000256" key="2">
    <source>
        <dbReference type="SAM" id="Phobius"/>
    </source>
</evidence>
<keyword evidence="2" id="KW-0472">Membrane</keyword>
<evidence type="ECO:0000313" key="4">
    <source>
        <dbReference type="Proteomes" id="UP000596742"/>
    </source>
</evidence>
<protein>
    <submittedName>
        <fullName evidence="3">Uncharacterized protein</fullName>
    </submittedName>
</protein>
<feature type="transmembrane region" description="Helical" evidence="2">
    <location>
        <begin position="205"/>
        <end position="228"/>
    </location>
</feature>
<accession>A0A8B6F2H9</accession>
<reference evidence="3" key="1">
    <citation type="submission" date="2018-11" db="EMBL/GenBank/DDBJ databases">
        <authorList>
            <person name="Alioto T."/>
            <person name="Alioto T."/>
        </authorList>
    </citation>
    <scope>NUCLEOTIDE SEQUENCE</scope>
</reference>
<comment type="caution">
    <text evidence="3">The sequence shown here is derived from an EMBL/GenBank/DDBJ whole genome shotgun (WGS) entry which is preliminary data.</text>
</comment>
<keyword evidence="2" id="KW-1133">Transmembrane helix</keyword>
<keyword evidence="2" id="KW-0812">Transmembrane</keyword>